<accession>A0A9P5S7J3</accession>
<evidence type="ECO:0000256" key="1">
    <source>
        <dbReference type="SAM" id="MobiDB-lite"/>
    </source>
</evidence>
<organism evidence="3 4">
    <name type="scientific">Linnemannia schmuckeri</name>
    <dbReference type="NCBI Taxonomy" id="64567"/>
    <lineage>
        <taxon>Eukaryota</taxon>
        <taxon>Fungi</taxon>
        <taxon>Fungi incertae sedis</taxon>
        <taxon>Mucoromycota</taxon>
        <taxon>Mortierellomycotina</taxon>
        <taxon>Mortierellomycetes</taxon>
        <taxon>Mortierellales</taxon>
        <taxon>Mortierellaceae</taxon>
        <taxon>Linnemannia</taxon>
    </lineage>
</organism>
<feature type="compositionally biased region" description="Low complexity" evidence="1">
    <location>
        <begin position="1"/>
        <end position="17"/>
    </location>
</feature>
<name>A0A9P5S7J3_9FUNG</name>
<feature type="region of interest" description="Disordered" evidence="1">
    <location>
        <begin position="175"/>
        <end position="222"/>
    </location>
</feature>
<keyword evidence="4" id="KW-1185">Reference proteome</keyword>
<evidence type="ECO:0000313" key="3">
    <source>
        <dbReference type="EMBL" id="KAF9155199.1"/>
    </source>
</evidence>
<feature type="domain" description="Stc1" evidence="2">
    <location>
        <begin position="78"/>
        <end position="161"/>
    </location>
</feature>
<feature type="region of interest" description="Disordered" evidence="1">
    <location>
        <begin position="1"/>
        <end position="35"/>
    </location>
</feature>
<dbReference type="InterPro" id="IPR024630">
    <property type="entry name" value="Stc1"/>
</dbReference>
<reference evidence="3" key="1">
    <citation type="journal article" date="2020" name="Fungal Divers.">
        <title>Resolving the Mortierellaceae phylogeny through synthesis of multi-gene phylogenetics and phylogenomics.</title>
        <authorList>
            <person name="Vandepol N."/>
            <person name="Liber J."/>
            <person name="Desiro A."/>
            <person name="Na H."/>
            <person name="Kennedy M."/>
            <person name="Barry K."/>
            <person name="Grigoriev I.V."/>
            <person name="Miller A.N."/>
            <person name="O'Donnell K."/>
            <person name="Stajich J.E."/>
            <person name="Bonito G."/>
        </authorList>
    </citation>
    <scope>NUCLEOTIDE SEQUENCE</scope>
    <source>
        <strain evidence="3">NRRL 6426</strain>
    </source>
</reference>
<dbReference type="AlphaFoldDB" id="A0A9P5S7J3"/>
<gene>
    <name evidence="3" type="ORF">BG015_010689</name>
</gene>
<evidence type="ECO:0000313" key="4">
    <source>
        <dbReference type="Proteomes" id="UP000748756"/>
    </source>
</evidence>
<dbReference type="OrthoDB" id="3514033at2759"/>
<dbReference type="Pfam" id="PF12898">
    <property type="entry name" value="Stc1"/>
    <property type="match status" value="1"/>
</dbReference>
<feature type="compositionally biased region" description="Acidic residues" evidence="1">
    <location>
        <begin position="177"/>
        <end position="205"/>
    </location>
</feature>
<comment type="caution">
    <text evidence="3">The sequence shown here is derived from an EMBL/GenBank/DDBJ whole genome shotgun (WGS) entry which is preliminary data.</text>
</comment>
<evidence type="ECO:0000259" key="2">
    <source>
        <dbReference type="Pfam" id="PF12898"/>
    </source>
</evidence>
<proteinExistence type="predicted"/>
<protein>
    <recommendedName>
        <fullName evidence="2">Stc1 domain-containing protein</fullName>
    </recommendedName>
</protein>
<sequence>MFTSTTASNTTTTTTTTKDQTKVGQPIRNNRSTLTSQSLRTIASAAASASTSVPTGGGTNSYYTHLKKYHDSVQNVFCYGCDQTKTRIAFSISQLNKTAATKGALKQPGKTGKGVHQPLCKSCTPVEVTTLKCSNCSRTPLLDMFSKSQRRRQRDGCLICEDYRVLLDAEDVIVWSEDNDDDDEEEEEEDRDVSKDDGDDDDDDVGSLYSRGGDDDDSGESLLGCNGFGKMKVDWTVEVEEGDPEWYNDFMNDMFL</sequence>
<dbReference type="Proteomes" id="UP000748756">
    <property type="component" value="Unassembled WGS sequence"/>
</dbReference>
<dbReference type="EMBL" id="JAAAUQ010000078">
    <property type="protein sequence ID" value="KAF9155199.1"/>
    <property type="molecule type" value="Genomic_DNA"/>
</dbReference>